<dbReference type="OrthoDB" id="10260889at2759"/>
<evidence type="ECO:0000256" key="16">
    <source>
        <dbReference type="RuleBase" id="RU003938"/>
    </source>
</evidence>
<evidence type="ECO:0000256" key="11">
    <source>
        <dbReference type="ARBA" id="ARBA00022989"/>
    </source>
</evidence>
<evidence type="ECO:0000256" key="17">
    <source>
        <dbReference type="SAM" id="Phobius"/>
    </source>
</evidence>
<keyword evidence="19" id="KW-1185">Reference proteome</keyword>
<comment type="pathway">
    <text evidence="4">Lipid metabolism.</text>
</comment>
<keyword evidence="12" id="KW-0443">Lipid metabolism</keyword>
<dbReference type="PROSITE" id="PS01315">
    <property type="entry name" value="CDS"/>
    <property type="match status" value="1"/>
</dbReference>
<evidence type="ECO:0000256" key="6">
    <source>
        <dbReference type="ARBA" id="ARBA00012487"/>
    </source>
</evidence>
<dbReference type="Pfam" id="PF01148">
    <property type="entry name" value="CTP_transf_1"/>
    <property type="match status" value="1"/>
</dbReference>
<evidence type="ECO:0000256" key="1">
    <source>
        <dbReference type="ARBA" id="ARBA00001698"/>
    </source>
</evidence>
<dbReference type="UniPathway" id="UPA00557">
    <property type="reaction ID" value="UER00614"/>
</dbReference>
<dbReference type="EMBL" id="GG675180">
    <property type="protein sequence ID" value="EER13454.1"/>
    <property type="molecule type" value="Genomic_DNA"/>
</dbReference>
<dbReference type="EC" id="2.7.7.41" evidence="6 16"/>
<comment type="catalytic activity">
    <reaction evidence="1 16">
        <text>a 1,2-diacyl-sn-glycero-3-phosphate + CTP + H(+) = a CDP-1,2-diacyl-sn-glycerol + diphosphate</text>
        <dbReference type="Rhea" id="RHEA:16229"/>
        <dbReference type="ChEBI" id="CHEBI:15378"/>
        <dbReference type="ChEBI" id="CHEBI:33019"/>
        <dbReference type="ChEBI" id="CHEBI:37563"/>
        <dbReference type="ChEBI" id="CHEBI:58332"/>
        <dbReference type="ChEBI" id="CHEBI:58608"/>
        <dbReference type="EC" id="2.7.7.41"/>
    </reaction>
</comment>
<feature type="transmembrane region" description="Helical" evidence="17">
    <location>
        <begin position="110"/>
        <end position="129"/>
    </location>
</feature>
<evidence type="ECO:0000256" key="15">
    <source>
        <dbReference type="ARBA" id="ARBA00023264"/>
    </source>
</evidence>
<dbReference type="GO" id="GO:0016024">
    <property type="term" value="P:CDP-diacylglycerol biosynthetic process"/>
    <property type="evidence" value="ECO:0007669"/>
    <property type="project" value="UniProtKB-UniPathway"/>
</dbReference>
<feature type="transmembrane region" description="Helical" evidence="17">
    <location>
        <begin position="74"/>
        <end position="98"/>
    </location>
</feature>
<dbReference type="RefSeq" id="XP_002781659.1">
    <property type="nucleotide sequence ID" value="XM_002781613.1"/>
</dbReference>
<protein>
    <recommendedName>
        <fullName evidence="6 16">Phosphatidate cytidylyltransferase</fullName>
        <ecNumber evidence="6 16">2.7.7.41</ecNumber>
    </recommendedName>
</protein>
<keyword evidence="7" id="KW-0444">Lipid biosynthesis</keyword>
<evidence type="ECO:0000256" key="5">
    <source>
        <dbReference type="ARBA" id="ARBA00010185"/>
    </source>
</evidence>
<comment type="similarity">
    <text evidence="5 16">Belongs to the CDS family.</text>
</comment>
<dbReference type="InterPro" id="IPR016720">
    <property type="entry name" value="PC_Trfase_euk"/>
</dbReference>
<name>C5KPQ7_PERM5</name>
<evidence type="ECO:0000256" key="8">
    <source>
        <dbReference type="ARBA" id="ARBA00022679"/>
    </source>
</evidence>
<dbReference type="PANTHER" id="PTHR13773:SF8">
    <property type="entry name" value="PHOSPHATIDATE CYTIDYLYLTRANSFERASE, PHOTORECEPTOR-SPECIFIC"/>
    <property type="match status" value="1"/>
</dbReference>
<keyword evidence="9 16" id="KW-0812">Transmembrane</keyword>
<keyword evidence="13 17" id="KW-0472">Membrane</keyword>
<keyword evidence="14" id="KW-0594">Phospholipid biosynthesis</keyword>
<dbReference type="GO" id="GO:0004605">
    <property type="term" value="F:phosphatidate cytidylyltransferase activity"/>
    <property type="evidence" value="ECO:0007669"/>
    <property type="project" value="UniProtKB-EC"/>
</dbReference>
<evidence type="ECO:0000256" key="14">
    <source>
        <dbReference type="ARBA" id="ARBA00023209"/>
    </source>
</evidence>
<comment type="pathway">
    <text evidence="3 16">Phospholipid metabolism; CDP-diacylglycerol biosynthesis; CDP-diacylglycerol from sn-glycerol 3-phosphate: step 3/3.</text>
</comment>
<evidence type="ECO:0000256" key="12">
    <source>
        <dbReference type="ARBA" id="ARBA00023098"/>
    </source>
</evidence>
<dbReference type="InterPro" id="IPR000374">
    <property type="entry name" value="PC_trans"/>
</dbReference>
<accession>C5KPQ7</accession>
<keyword evidence="10 16" id="KW-0548">Nucleotidyltransferase</keyword>
<gene>
    <name evidence="18" type="ORF">Pmar_PMAR000040</name>
</gene>
<reference evidence="18 19" key="1">
    <citation type="submission" date="2008-07" db="EMBL/GenBank/DDBJ databases">
        <authorList>
            <person name="El-Sayed N."/>
            <person name="Caler E."/>
            <person name="Inman J."/>
            <person name="Amedeo P."/>
            <person name="Hass B."/>
            <person name="Wortman J."/>
        </authorList>
    </citation>
    <scope>NUCLEOTIDE SEQUENCE [LARGE SCALE GENOMIC DNA]</scope>
    <source>
        <strain evidence="19">ATCC 50983 / TXsc</strain>
    </source>
</reference>
<dbReference type="GeneID" id="9041966"/>
<dbReference type="OMA" id="FVIESTM"/>
<evidence type="ECO:0000256" key="7">
    <source>
        <dbReference type="ARBA" id="ARBA00022516"/>
    </source>
</evidence>
<sequence length="339" mass="38855">MEGSVRTLRQVLGIAAGMFQEICMLKRNKEKDLKLPLFYSLRWYLFFVTVFYGYKRFMTDRFDRLAMVYPVIHFIVRYHGIISYTLFVIGLVAFVLSLRKYTLRYQFGQLAWTIVTLIIVVVQGIAMTANIYNGLIWFFLPTSVVIVNDIFAYLFGFFFGHHPLIKLSPKKTWEGFIGGSIATMIFSMIWCSVLQKYEYFTCKQEEIVFKPFIYPSCTPDEIYTLHRTYAATTIAACARSYCPGTLFPRSGSFASLVAPFGGFLASGFKRAFKIKDFGDSIPGHGGLTDRFDCQVVMGMFTYVYLSNFVVGDSATAFTSLLEKVMQLSDAEQLQLYDHY</sequence>
<feature type="transmembrane region" description="Helical" evidence="17">
    <location>
        <begin position="135"/>
        <end position="160"/>
    </location>
</feature>
<dbReference type="PANTHER" id="PTHR13773">
    <property type="entry name" value="PHOSPHATIDATE CYTIDYLYLTRANSFERASE"/>
    <property type="match status" value="1"/>
</dbReference>
<keyword evidence="8 16" id="KW-0808">Transferase</keyword>
<keyword evidence="15" id="KW-1208">Phospholipid metabolism</keyword>
<organism evidence="19">
    <name type="scientific">Perkinsus marinus (strain ATCC 50983 / TXsc)</name>
    <dbReference type="NCBI Taxonomy" id="423536"/>
    <lineage>
        <taxon>Eukaryota</taxon>
        <taxon>Sar</taxon>
        <taxon>Alveolata</taxon>
        <taxon>Perkinsozoa</taxon>
        <taxon>Perkinsea</taxon>
        <taxon>Perkinsida</taxon>
        <taxon>Perkinsidae</taxon>
        <taxon>Perkinsus</taxon>
    </lineage>
</organism>
<evidence type="ECO:0000256" key="13">
    <source>
        <dbReference type="ARBA" id="ARBA00023136"/>
    </source>
</evidence>
<proteinExistence type="inferred from homology"/>
<dbReference type="InParanoid" id="C5KPQ7"/>
<dbReference type="Proteomes" id="UP000007800">
    <property type="component" value="Unassembled WGS sequence"/>
</dbReference>
<evidence type="ECO:0000256" key="4">
    <source>
        <dbReference type="ARBA" id="ARBA00005189"/>
    </source>
</evidence>
<feature type="transmembrane region" description="Helical" evidence="17">
    <location>
        <begin position="35"/>
        <end position="54"/>
    </location>
</feature>
<evidence type="ECO:0000313" key="19">
    <source>
        <dbReference type="Proteomes" id="UP000007800"/>
    </source>
</evidence>
<dbReference type="AlphaFoldDB" id="C5KPQ7"/>
<evidence type="ECO:0000256" key="10">
    <source>
        <dbReference type="ARBA" id="ARBA00022695"/>
    </source>
</evidence>
<keyword evidence="11 17" id="KW-1133">Transmembrane helix</keyword>
<comment type="subcellular location">
    <subcellularLocation>
        <location evidence="2">Membrane</location>
        <topology evidence="2">Multi-pass membrane protein</topology>
    </subcellularLocation>
</comment>
<evidence type="ECO:0000313" key="18">
    <source>
        <dbReference type="EMBL" id="EER13454.1"/>
    </source>
</evidence>
<dbReference type="FunCoup" id="C5KPQ7">
    <property type="interactions" value="435"/>
</dbReference>
<evidence type="ECO:0000256" key="2">
    <source>
        <dbReference type="ARBA" id="ARBA00004141"/>
    </source>
</evidence>
<feature type="transmembrane region" description="Helical" evidence="17">
    <location>
        <begin position="172"/>
        <end position="190"/>
    </location>
</feature>
<evidence type="ECO:0000256" key="9">
    <source>
        <dbReference type="ARBA" id="ARBA00022692"/>
    </source>
</evidence>
<evidence type="ECO:0000256" key="3">
    <source>
        <dbReference type="ARBA" id="ARBA00005119"/>
    </source>
</evidence>
<dbReference type="GO" id="GO:0005789">
    <property type="term" value="C:endoplasmic reticulum membrane"/>
    <property type="evidence" value="ECO:0007669"/>
    <property type="project" value="TreeGrafter"/>
</dbReference>